<dbReference type="Pfam" id="PF13401">
    <property type="entry name" value="AAA_22"/>
    <property type="match status" value="1"/>
</dbReference>
<dbReference type="InterPro" id="IPR049945">
    <property type="entry name" value="AAA_22"/>
</dbReference>
<gene>
    <name evidence="2" type="ORF">ACFO1S_22600</name>
</gene>
<dbReference type="EMBL" id="JBHSED010000058">
    <property type="protein sequence ID" value="MFC4306225.1"/>
    <property type="molecule type" value="Genomic_DNA"/>
</dbReference>
<evidence type="ECO:0000313" key="2">
    <source>
        <dbReference type="EMBL" id="MFC4306225.1"/>
    </source>
</evidence>
<proteinExistence type="predicted"/>
<dbReference type="Gene3D" id="3.40.50.300">
    <property type="entry name" value="P-loop containing nucleotide triphosphate hydrolases"/>
    <property type="match status" value="1"/>
</dbReference>
<dbReference type="InterPro" id="IPR027417">
    <property type="entry name" value="P-loop_NTPase"/>
</dbReference>
<sequence length="1857" mass="212122">MAWTDVAHELKGLLEGGISYLNVELYGSLPKISGVITIIIENSPYKEINQVVTSLRKTREVAVAQLRELETWLESDQLLTSEFVSSFAGTLTSTVRLQDQCIILLLEGRRTEVTITELERLADEKERSFYFAAQAQNARTAVQLFMQLVCHGEEIVDEFKVHQKNAEQLLSLDDELIIEACNIYKTIIQLVCEPEAVDDKSEIYKQITKSVGFVTRYALEKGLLKLPFEEAAASSPAPVDIEASSASNAQVLVRAIPANADNPTGCHPDPNPSELSELPAAASDNATDRKGFEMTEVETVRPSPALSVTPSSVPVELINFKEIKYEVLIRKKLSFSANKFEGDLGQIARNSKLPAFVMGYIYNYGLLAVSHAGYVAAQTRIGGLNGEGARELLIVALTKLFTKGYLAQVTLTEGDKDETCYILSDYGAGAFRKETSRKKVQSLSQLKLVTRPQEEDYVRFEDGEVVFGAYRLCELNRAQARLERELFRELSLLNTSLQPFPYRRLRCNRTDRRFVLFTGMLDVDRPAEEFDKIGQMLELHENFIQLVIVDSAEVGQYWNDKLTIDGREVYFLLDSEDGVILGDKEGVNRLASLFQLEQPDCTVAVPDIPVSSKDESGATTDAIDTVLESSQQLRESEHPASQIDTENEPVTLNETNVISSDQLLLIVETCLSMLAQNRQAEGMMLLHSVIGESDDVDVLRAKISFILGDPLQVEEDWYLLADTPISLPFRESEALDECLNAAMWLRIFFEPDNPNDYRLNNRWRQISEDRSSRALDLYPGIKQLIGYFWSFIDRHHVGIKYCTSTDVRDQLEMKQALDRCRQQIEEMLGTAFHRNVKASINHPKIHQMMTELFGNNGELTRMLRDALEMPLQRLQDICRTFADLSGDPDTRDIEPLESKIEQFIDQHWEGMEFKSTGGKSDALTGALRSRMRSRVREATALLLECYVHRSKAEDYLRTTDITPETINTSHQKALEFIDAAFVQLEQNDQELDTAGVSCLKEVIRQFRDALGDNPVEDQRHFYEPLLLSGEIELNKDGIPFRDEHWLAEHQPHPIEGFRIWERVLRHCEQELPSWEHAADRALREYDMGTYDLISTFKQREWHTEGTIRDTRRRGELQLAKYKEDFMADVESAQNYGQMASNDEMYGYFRLAEAAEKHVKTTGNVGFFKRLLDACREQIRQASVARMDATQKRFEALKHDILKAPDRGIDDSDEQVLQQWPIFGKINRMLENRNMTVAEDYIQLASSGQRDTTIQISSRDMYAHFVEQYHALFNACNAHKGEDLYRTYDPYIRNMLFPNQNNRNTASADKFIGTWFKSQNLKEFMEQLIFHKVDRVERLPGKDDEFRIYPTARDAKLGQYPHPFEAFGTLAVRKGLRVLKMAGVRTPDTVLDEVAQHGAGDGAATIVMLDYAMSLADRRLLAKSIKLRAIPETIVVIDRVMMLFLAGFSQIERASAFLMVALPSSKVQPYIPVGTIPPEMFIGRADELEKIQNPNGPVFVYGGRQLGKTALLRESKNREHDPANGCYAVFVDLKEKNVDTALVKICEELKAERVLQQACGSWEEFRSAMRRRLESPERPIHKLMLLLDESDAFIASCEKNRYRPLEILKELKDLFNHQFKFVLAGLRDVVRFNKQRLGGNSVLAHLGYITIRPLKYLDARDLLLRPLQYLGFRIGEDSEDIISLILAKTNYYPGLIHFYCQKLIEAIADSYRNGNYNERTTPPYVLDEKHIKTLLGQSEFLSEIETKFRITLQLDADNLYDILAKALAYHYYETGVGRGASVQDIIRICKEFEIRKIEAMSEENVAALLEEMMELNIFRYEARDSGKYVFNRYSFFQMLGNHEQVWEHLYRYSELGEG</sequence>
<organism evidence="2 3">
    <name type="scientific">Cohnella boryungensis</name>
    <dbReference type="NCBI Taxonomy" id="768479"/>
    <lineage>
        <taxon>Bacteria</taxon>
        <taxon>Bacillati</taxon>
        <taxon>Bacillota</taxon>
        <taxon>Bacilli</taxon>
        <taxon>Bacillales</taxon>
        <taxon>Paenibacillaceae</taxon>
        <taxon>Cohnella</taxon>
    </lineage>
</organism>
<name>A0ABV8SGV7_9BACL</name>
<protein>
    <submittedName>
        <fullName evidence="2">AAA family ATPase</fullName>
    </submittedName>
</protein>
<dbReference type="SUPFAM" id="SSF52540">
    <property type="entry name" value="P-loop containing nucleoside triphosphate hydrolases"/>
    <property type="match status" value="1"/>
</dbReference>
<comment type="caution">
    <text evidence="2">The sequence shown here is derived from an EMBL/GenBank/DDBJ whole genome shotgun (WGS) entry which is preliminary data.</text>
</comment>
<reference evidence="3" key="1">
    <citation type="journal article" date="2019" name="Int. J. Syst. Evol. Microbiol.">
        <title>The Global Catalogue of Microorganisms (GCM) 10K type strain sequencing project: providing services to taxonomists for standard genome sequencing and annotation.</title>
        <authorList>
            <consortium name="The Broad Institute Genomics Platform"/>
            <consortium name="The Broad Institute Genome Sequencing Center for Infectious Disease"/>
            <person name="Wu L."/>
            <person name="Ma J."/>
        </authorList>
    </citation>
    <scope>NUCLEOTIDE SEQUENCE [LARGE SCALE GENOMIC DNA]</scope>
    <source>
        <strain evidence="3">CGMCC 4.1641</strain>
    </source>
</reference>
<evidence type="ECO:0000259" key="1">
    <source>
        <dbReference type="Pfam" id="PF13401"/>
    </source>
</evidence>
<accession>A0ABV8SGV7</accession>
<feature type="domain" description="ORC1/DEAH AAA+ ATPase" evidence="1">
    <location>
        <begin position="1494"/>
        <end position="1627"/>
    </location>
</feature>
<keyword evidence="3" id="KW-1185">Reference proteome</keyword>
<dbReference type="Proteomes" id="UP001595755">
    <property type="component" value="Unassembled WGS sequence"/>
</dbReference>
<evidence type="ECO:0000313" key="3">
    <source>
        <dbReference type="Proteomes" id="UP001595755"/>
    </source>
</evidence>